<organism evidence="2 3">
    <name type="scientific">Labedaea rhizosphaerae</name>
    <dbReference type="NCBI Taxonomy" id="598644"/>
    <lineage>
        <taxon>Bacteria</taxon>
        <taxon>Bacillati</taxon>
        <taxon>Actinomycetota</taxon>
        <taxon>Actinomycetes</taxon>
        <taxon>Pseudonocardiales</taxon>
        <taxon>Pseudonocardiaceae</taxon>
        <taxon>Labedaea</taxon>
    </lineage>
</organism>
<evidence type="ECO:0000313" key="2">
    <source>
        <dbReference type="EMBL" id="TDP97757.1"/>
    </source>
</evidence>
<keyword evidence="3" id="KW-1185">Reference proteome</keyword>
<dbReference type="Proteomes" id="UP000295444">
    <property type="component" value="Unassembled WGS sequence"/>
</dbReference>
<protein>
    <submittedName>
        <fullName evidence="2">Uncharacterized protein</fullName>
    </submittedName>
</protein>
<evidence type="ECO:0000256" key="1">
    <source>
        <dbReference type="SAM" id="MobiDB-lite"/>
    </source>
</evidence>
<comment type="caution">
    <text evidence="2">The sequence shown here is derived from an EMBL/GenBank/DDBJ whole genome shotgun (WGS) entry which is preliminary data.</text>
</comment>
<feature type="compositionally biased region" description="Basic and acidic residues" evidence="1">
    <location>
        <begin position="153"/>
        <end position="165"/>
    </location>
</feature>
<proteinExistence type="predicted"/>
<evidence type="ECO:0000313" key="3">
    <source>
        <dbReference type="Proteomes" id="UP000295444"/>
    </source>
</evidence>
<name>A0A4R6SDK5_LABRH</name>
<dbReference type="AlphaFoldDB" id="A0A4R6SDK5"/>
<dbReference type="Pfam" id="PF19457">
    <property type="entry name" value="DUF5994"/>
    <property type="match status" value="1"/>
</dbReference>
<dbReference type="InterPro" id="IPR046036">
    <property type="entry name" value="DUF5994"/>
</dbReference>
<dbReference type="EMBL" id="SNXZ01000003">
    <property type="protein sequence ID" value="TDP97757.1"/>
    <property type="molecule type" value="Genomic_DNA"/>
</dbReference>
<reference evidence="2 3" key="1">
    <citation type="submission" date="2019-03" db="EMBL/GenBank/DDBJ databases">
        <title>Genomic Encyclopedia of Type Strains, Phase IV (KMG-IV): sequencing the most valuable type-strain genomes for metagenomic binning, comparative biology and taxonomic classification.</title>
        <authorList>
            <person name="Goeker M."/>
        </authorList>
    </citation>
    <scope>NUCLEOTIDE SEQUENCE [LARGE SCALE GENOMIC DNA]</scope>
    <source>
        <strain evidence="2 3">DSM 45361</strain>
    </source>
</reference>
<feature type="region of interest" description="Disordered" evidence="1">
    <location>
        <begin position="143"/>
        <end position="174"/>
    </location>
</feature>
<dbReference type="OrthoDB" id="3785441at2"/>
<accession>A0A4R6SDK5</accession>
<sequence>MSVSHHFVTNDSADPRLRWKPVAPVTGTVDGAWWPRSLDLVAELRVLSGQVATRLRYLARVAYADQVWEPAPRLMKADGHTVRLDGFALQDPALLYLSGPDRQRLTLLVIPPTAPARAADEAMTRAARPGVVPRGADILAAMGIEPGPPVARATDDPASDRRESDGGPAGSHAR</sequence>
<gene>
    <name evidence="2" type="ORF">EV186_103723</name>
</gene>